<dbReference type="GO" id="GO:0005524">
    <property type="term" value="F:ATP binding"/>
    <property type="evidence" value="ECO:0007669"/>
    <property type="project" value="UniProtKB-KW"/>
</dbReference>
<dbReference type="PROSITE" id="PS51194">
    <property type="entry name" value="HELICASE_CTER"/>
    <property type="match status" value="1"/>
</dbReference>
<dbReference type="InterPro" id="IPR038718">
    <property type="entry name" value="SNF2-like_sf"/>
</dbReference>
<dbReference type="GO" id="GO:0003677">
    <property type="term" value="F:DNA binding"/>
    <property type="evidence" value="ECO:0007669"/>
    <property type="project" value="UniProtKB-KW"/>
</dbReference>
<accession>M2ZSC4</accession>
<keyword evidence="5" id="KW-0347">Helicase</keyword>
<dbReference type="InterPro" id="IPR000330">
    <property type="entry name" value="SNF2_N"/>
</dbReference>
<keyword evidence="8" id="KW-0539">Nucleus</keyword>
<evidence type="ECO:0000256" key="2">
    <source>
        <dbReference type="ARBA" id="ARBA00007025"/>
    </source>
</evidence>
<dbReference type="VEuPathDB" id="FungiDB:MYCFIDRAFT_29364"/>
<organism evidence="11 12">
    <name type="scientific">Pseudocercospora fijiensis (strain CIRAD86)</name>
    <name type="common">Black leaf streak disease fungus</name>
    <name type="synonym">Mycosphaerella fijiensis</name>
    <dbReference type="NCBI Taxonomy" id="383855"/>
    <lineage>
        <taxon>Eukaryota</taxon>
        <taxon>Fungi</taxon>
        <taxon>Dikarya</taxon>
        <taxon>Ascomycota</taxon>
        <taxon>Pezizomycotina</taxon>
        <taxon>Dothideomycetes</taxon>
        <taxon>Dothideomycetidae</taxon>
        <taxon>Mycosphaerellales</taxon>
        <taxon>Mycosphaerellaceae</taxon>
        <taxon>Pseudocercospora</taxon>
    </lineage>
</organism>
<feature type="domain" description="Helicase ATP-binding" evidence="9">
    <location>
        <begin position="52"/>
        <end position="217"/>
    </location>
</feature>
<dbReference type="SMR" id="M2ZSC4"/>
<dbReference type="EMBL" id="KB446559">
    <property type="protein sequence ID" value="EME81924.1"/>
    <property type="molecule type" value="Genomic_DNA"/>
</dbReference>
<keyword evidence="6" id="KW-0067">ATP-binding</keyword>
<evidence type="ECO:0000256" key="6">
    <source>
        <dbReference type="ARBA" id="ARBA00022840"/>
    </source>
</evidence>
<evidence type="ECO:0000256" key="8">
    <source>
        <dbReference type="ARBA" id="ARBA00023242"/>
    </source>
</evidence>
<evidence type="ECO:0000256" key="7">
    <source>
        <dbReference type="ARBA" id="ARBA00023125"/>
    </source>
</evidence>
<dbReference type="Gene3D" id="3.40.50.10810">
    <property type="entry name" value="Tandem AAA-ATPase domain"/>
    <property type="match status" value="1"/>
</dbReference>
<dbReference type="PANTHER" id="PTHR45797">
    <property type="entry name" value="RAD54-LIKE"/>
    <property type="match status" value="1"/>
</dbReference>
<evidence type="ECO:0000256" key="3">
    <source>
        <dbReference type="ARBA" id="ARBA00022741"/>
    </source>
</evidence>
<dbReference type="PROSITE" id="PS51192">
    <property type="entry name" value="HELICASE_ATP_BIND_1"/>
    <property type="match status" value="1"/>
</dbReference>
<dbReference type="Proteomes" id="UP000016932">
    <property type="component" value="Unassembled WGS sequence"/>
</dbReference>
<reference evidence="11 12" key="1">
    <citation type="journal article" date="2012" name="PLoS Pathog.">
        <title>Diverse lifestyles and strategies of plant pathogenesis encoded in the genomes of eighteen Dothideomycetes fungi.</title>
        <authorList>
            <person name="Ohm R.A."/>
            <person name="Feau N."/>
            <person name="Henrissat B."/>
            <person name="Schoch C.L."/>
            <person name="Horwitz B.A."/>
            <person name="Barry K.W."/>
            <person name="Condon B.J."/>
            <person name="Copeland A.C."/>
            <person name="Dhillon B."/>
            <person name="Glaser F."/>
            <person name="Hesse C.N."/>
            <person name="Kosti I."/>
            <person name="LaButti K."/>
            <person name="Lindquist E.A."/>
            <person name="Lucas S."/>
            <person name="Salamov A.A."/>
            <person name="Bradshaw R.E."/>
            <person name="Ciuffetti L."/>
            <person name="Hamelin R.C."/>
            <person name="Kema G.H.J."/>
            <person name="Lawrence C."/>
            <person name="Scott J.A."/>
            <person name="Spatafora J.W."/>
            <person name="Turgeon B.G."/>
            <person name="de Wit P.J.G.M."/>
            <person name="Zhong S."/>
            <person name="Goodwin S.B."/>
            <person name="Grigoriev I.V."/>
        </authorList>
    </citation>
    <scope>NUCLEOTIDE SEQUENCE [LARGE SCALE GENOMIC DNA]</scope>
    <source>
        <strain evidence="11 12">CIRAD86</strain>
    </source>
</reference>
<evidence type="ECO:0000313" key="11">
    <source>
        <dbReference type="EMBL" id="EME81924.1"/>
    </source>
</evidence>
<gene>
    <name evidence="11" type="ORF">MYCFIDRAFT_29364</name>
</gene>
<feature type="non-terminal residue" evidence="11">
    <location>
        <position position="528"/>
    </location>
</feature>
<keyword evidence="12" id="KW-1185">Reference proteome</keyword>
<name>M2ZSC4_PSEFD</name>
<evidence type="ECO:0000256" key="4">
    <source>
        <dbReference type="ARBA" id="ARBA00022801"/>
    </source>
</evidence>
<dbReference type="AlphaFoldDB" id="M2ZSC4"/>
<dbReference type="GO" id="GO:0016887">
    <property type="term" value="F:ATP hydrolysis activity"/>
    <property type="evidence" value="ECO:0007669"/>
    <property type="project" value="InterPro"/>
</dbReference>
<dbReference type="SMART" id="SM00487">
    <property type="entry name" value="DEXDc"/>
    <property type="match status" value="1"/>
</dbReference>
<keyword evidence="7" id="KW-0238">DNA-binding</keyword>
<dbReference type="KEGG" id="pfj:MYCFIDRAFT_29364"/>
<dbReference type="SUPFAM" id="SSF52540">
    <property type="entry name" value="P-loop containing nucleoside triphosphate hydrolases"/>
    <property type="match status" value="2"/>
</dbReference>
<dbReference type="PANTHER" id="PTHR45797:SF1">
    <property type="entry name" value="HELICASE ARIP4"/>
    <property type="match status" value="1"/>
</dbReference>
<evidence type="ECO:0000259" key="10">
    <source>
        <dbReference type="PROSITE" id="PS51194"/>
    </source>
</evidence>
<keyword evidence="4" id="KW-0378">Hydrolase</keyword>
<dbReference type="RefSeq" id="XP_007926922.1">
    <property type="nucleotide sequence ID" value="XM_007928731.1"/>
</dbReference>
<dbReference type="GO" id="GO:0005634">
    <property type="term" value="C:nucleus"/>
    <property type="evidence" value="ECO:0007669"/>
    <property type="project" value="UniProtKB-SubCell"/>
</dbReference>
<comment type="subcellular location">
    <subcellularLocation>
        <location evidence="1">Nucleus</location>
    </subcellularLocation>
</comment>
<keyword evidence="3" id="KW-0547">Nucleotide-binding</keyword>
<evidence type="ECO:0000313" key="12">
    <source>
        <dbReference type="Proteomes" id="UP000016932"/>
    </source>
</evidence>
<dbReference type="Pfam" id="PF00176">
    <property type="entry name" value="SNF2-rel_dom"/>
    <property type="match status" value="1"/>
</dbReference>
<evidence type="ECO:0000256" key="1">
    <source>
        <dbReference type="ARBA" id="ARBA00004123"/>
    </source>
</evidence>
<dbReference type="InterPro" id="IPR049730">
    <property type="entry name" value="SNF2/RAD54-like_C"/>
</dbReference>
<evidence type="ECO:0000256" key="5">
    <source>
        <dbReference type="ARBA" id="ARBA00022806"/>
    </source>
</evidence>
<feature type="domain" description="Helicase C-terminal" evidence="10">
    <location>
        <begin position="369"/>
        <end position="521"/>
    </location>
</feature>
<dbReference type="Pfam" id="PF00271">
    <property type="entry name" value="Helicase_C"/>
    <property type="match status" value="1"/>
</dbReference>
<sequence length="528" mass="58987">MIQSDPSKSTVAINIATKDDKQDLIFVEQGIAAKMKDHQITGVRFMWRELTAQGDDAGQGCVLAHTMGLGKTMQTIAVLVAINEAAQSRNKRRQLRTLVLCPPSLVENWRCEINKWAGHIFQNVYAVGTGSSNKEMNQRLDQMRTWHQLGGVLLVGYTMFLNMLVVADEAHYLKNDKALVSRAAKMIRSESRIGLTGTPMSNDVDEIYSLISFVAPDYLGERGWFTQQFSTPIKEGNGRDSTLSQRRRSLKKLAVLHSKIEPKVNRADITVLRGSIKSKVEYAVTMPLTAVQHAAYQKFLGVLLRTEDKEKASQVRIFDGLAVDLDKIGDIDDTLRVLGFSNETVDHLVSDIDDELDPSLSSKMSLLIDIIKLSKSCDDKVLVFSSSIPTLDYVAQLLNSRGYRCGRIDGNVAANKRQQVVENFNNGIDDVMIISTRAGGVGLNIQAANRVVILDSGFNPAHEEQAIGRAYRLGQEKPVFVYRLIIGGTFEDEIHNKQRFKQSLTSRVVDKKNPKRNATLNSREWLFE</sequence>
<dbReference type="HOGENOM" id="CLU_000315_11_3_1"/>
<dbReference type="InterPro" id="IPR014001">
    <property type="entry name" value="Helicase_ATP-bd"/>
</dbReference>
<dbReference type="CDD" id="cd18793">
    <property type="entry name" value="SF2_C_SNF"/>
    <property type="match status" value="1"/>
</dbReference>
<dbReference type="InterPro" id="IPR001650">
    <property type="entry name" value="Helicase_C-like"/>
</dbReference>
<proteinExistence type="inferred from homology"/>
<dbReference type="GeneID" id="19338686"/>
<dbReference type="SMART" id="SM00490">
    <property type="entry name" value="HELICc"/>
    <property type="match status" value="1"/>
</dbReference>
<dbReference type="InterPro" id="IPR044574">
    <property type="entry name" value="ARIP4-like"/>
</dbReference>
<protein>
    <submittedName>
        <fullName evidence="11">Uncharacterized protein</fullName>
    </submittedName>
</protein>
<dbReference type="OrthoDB" id="2020972at2759"/>
<dbReference type="Gene3D" id="3.40.50.300">
    <property type="entry name" value="P-loop containing nucleotide triphosphate hydrolases"/>
    <property type="match status" value="1"/>
</dbReference>
<dbReference type="InterPro" id="IPR027417">
    <property type="entry name" value="P-loop_NTPase"/>
</dbReference>
<comment type="similarity">
    <text evidence="2">Belongs to the SNF2/RAD54 helicase family.</text>
</comment>
<dbReference type="GO" id="GO:0004386">
    <property type="term" value="F:helicase activity"/>
    <property type="evidence" value="ECO:0007669"/>
    <property type="project" value="UniProtKB-KW"/>
</dbReference>
<dbReference type="STRING" id="383855.M2ZSC4"/>
<evidence type="ECO:0000259" key="9">
    <source>
        <dbReference type="PROSITE" id="PS51192"/>
    </source>
</evidence>
<dbReference type="eggNOG" id="KOG1015">
    <property type="taxonomic scope" value="Eukaryota"/>
</dbReference>